<feature type="transmembrane region" description="Helical" evidence="6">
    <location>
        <begin position="547"/>
        <end position="566"/>
    </location>
</feature>
<dbReference type="PIRSF" id="PIRSF000332">
    <property type="entry name" value="FMO"/>
    <property type="match status" value="1"/>
</dbReference>
<gene>
    <name evidence="7" type="ORF">MAA_00935</name>
</gene>
<evidence type="ECO:0000256" key="6">
    <source>
        <dbReference type="SAM" id="Phobius"/>
    </source>
</evidence>
<sequence length="576" mass="65096">MKVAVIGGGTSGLVTLKYLIQAREYLGCGSVQVYEDAEMVSSKQLTTFSDFRRPNEPDFLSAASYVRYLEDYCTHFNLWPDINVKTRVLAVKRRFRGHTVVYETEDGHQAEWDCDAVAVCSGLHVEPNMPEIEGLENVPRVIHSSAFKARKQFHSSKTVMIVGSGETGADISHLAVTTPNAERVILCHKDGCHFAPKRNPGPVILRCLRKPDPREPGIPIDISRANMFDTAYVHKILRRNDKFLWDYYNIYIKCLLFITSGTTLGMDQWIGGISKERDHPSKSGCLLICQSDFFNKSMEVCPYINEPYRSKVPGPSLWLYSLRSFFVQTPIADTRGKRVDLAPLPQCFDEKGTVQFFDNKRPEYDRMQGQRIRPDMVVMCTGCKNRASHFSVRLKTETMLHIRRLIVRISIQQPLLPEDEHHYRLRALPDARINYAVDHESYAYQLALDIGSAPGLADIFKHFSWRHVVVSFKLLTLWVFGAHINTKFRLKGPWKWDGALDIFTSDEIWQTVTRRPIVFGHLAVSIIPMSIFGAYQFSAASIRGIQIIILSCNVVVASTALLGGGASSLRVASNSG</sequence>
<name>E9EKC0_METRA</name>
<evidence type="ECO:0000256" key="3">
    <source>
        <dbReference type="ARBA" id="ARBA00022827"/>
    </source>
</evidence>
<keyword evidence="3" id="KW-0274">FAD</keyword>
<dbReference type="EMBL" id="ADNJ02000008">
    <property type="protein sequence ID" value="EFZ03861.2"/>
    <property type="molecule type" value="Genomic_DNA"/>
</dbReference>
<dbReference type="AlphaFoldDB" id="E9EKC0"/>
<dbReference type="InterPro" id="IPR020946">
    <property type="entry name" value="Flavin_mOase-like"/>
</dbReference>
<keyword evidence="2" id="KW-0285">Flavoprotein</keyword>
<keyword evidence="6" id="KW-1133">Transmembrane helix</keyword>
<dbReference type="PRINTS" id="PR00419">
    <property type="entry name" value="ADXRDTASE"/>
</dbReference>
<feature type="transmembrane region" description="Helical" evidence="6">
    <location>
        <begin position="517"/>
        <end position="535"/>
    </location>
</feature>
<dbReference type="GO" id="GO:0004499">
    <property type="term" value="F:N,N-dimethylaniline monooxygenase activity"/>
    <property type="evidence" value="ECO:0007669"/>
    <property type="project" value="InterPro"/>
</dbReference>
<evidence type="ECO:0000313" key="7">
    <source>
        <dbReference type="EMBL" id="EFZ03861.2"/>
    </source>
</evidence>
<evidence type="ECO:0000256" key="2">
    <source>
        <dbReference type="ARBA" id="ARBA00022630"/>
    </source>
</evidence>
<dbReference type="InterPro" id="IPR036188">
    <property type="entry name" value="FAD/NAD-bd_sf"/>
</dbReference>
<reference evidence="7 8" key="1">
    <citation type="journal article" date="2011" name="PLoS Genet.">
        <title>Genome sequencing and comparative transcriptomics of the model entomopathogenic fungi Metarhizium anisopliae and M. acridum.</title>
        <authorList>
            <person name="Gao Q."/>
            <person name="Jin K."/>
            <person name="Ying S.H."/>
            <person name="Zhang Y."/>
            <person name="Xiao G."/>
            <person name="Shang Y."/>
            <person name="Duan Z."/>
            <person name="Hu X."/>
            <person name="Xie X.Q."/>
            <person name="Zhou G."/>
            <person name="Peng G."/>
            <person name="Luo Z."/>
            <person name="Huang W."/>
            <person name="Wang B."/>
            <person name="Fang W."/>
            <person name="Wang S."/>
            <person name="Zhong Y."/>
            <person name="Ma L.J."/>
            <person name="St Leger R.J."/>
            <person name="Zhao G.P."/>
            <person name="Pei Y."/>
            <person name="Feng M.G."/>
            <person name="Xia Y."/>
            <person name="Wang C."/>
        </authorList>
    </citation>
    <scope>NUCLEOTIDE SEQUENCE [LARGE SCALE GENOMIC DNA]</scope>
    <source>
        <strain evidence="8">ARSEF 23 / ATCC MYA-3075</strain>
    </source>
</reference>
<protein>
    <submittedName>
        <fullName evidence="7">FAD/NAD(P)-binding domain-containing protein</fullName>
    </submittedName>
</protein>
<dbReference type="GO" id="GO:0050660">
    <property type="term" value="F:flavin adenine dinucleotide binding"/>
    <property type="evidence" value="ECO:0007669"/>
    <property type="project" value="InterPro"/>
</dbReference>
<reference evidence="7 8" key="2">
    <citation type="journal article" date="2014" name="Proc. Natl. Acad. Sci. U.S.A.">
        <title>Trajectory and genomic determinants of fungal-pathogen speciation and host adaptation.</title>
        <authorList>
            <person name="Hu X."/>
            <person name="Xiao G."/>
            <person name="Zheng P."/>
            <person name="Shang Y."/>
            <person name="Su Y."/>
            <person name="Zhang X."/>
            <person name="Liu X."/>
            <person name="Zhan S."/>
            <person name="St Leger R.J."/>
            <person name="Wang C."/>
        </authorList>
    </citation>
    <scope>GENOME REANNOTATION</scope>
    <source>
        <strain evidence="8">ARSEF 23 / ATCC MYA-3075</strain>
    </source>
</reference>
<dbReference type="KEGG" id="maj:MAA_00935"/>
<dbReference type="GO" id="GO:0050661">
    <property type="term" value="F:NADP binding"/>
    <property type="evidence" value="ECO:0007669"/>
    <property type="project" value="InterPro"/>
</dbReference>
<keyword evidence="4" id="KW-0521">NADP</keyword>
<comment type="caution">
    <text evidence="7">The sequence shown here is derived from an EMBL/GenBank/DDBJ whole genome shotgun (WGS) entry which is preliminary data.</text>
</comment>
<evidence type="ECO:0000256" key="5">
    <source>
        <dbReference type="ARBA" id="ARBA00023002"/>
    </source>
</evidence>
<proteinExistence type="inferred from homology"/>
<evidence type="ECO:0000256" key="1">
    <source>
        <dbReference type="ARBA" id="ARBA00009183"/>
    </source>
</evidence>
<keyword evidence="8" id="KW-1185">Reference proteome</keyword>
<dbReference type="SUPFAM" id="SSF51905">
    <property type="entry name" value="FAD/NAD(P)-binding domain"/>
    <property type="match status" value="2"/>
</dbReference>
<dbReference type="Proteomes" id="UP000002498">
    <property type="component" value="Unassembled WGS sequence"/>
</dbReference>
<organism evidence="7 8">
    <name type="scientific">Metarhizium robertsii (strain ARSEF 23 / ATCC MYA-3075)</name>
    <name type="common">Metarhizium anisopliae (strain ARSEF 23)</name>
    <dbReference type="NCBI Taxonomy" id="655844"/>
    <lineage>
        <taxon>Eukaryota</taxon>
        <taxon>Fungi</taxon>
        <taxon>Dikarya</taxon>
        <taxon>Ascomycota</taxon>
        <taxon>Pezizomycotina</taxon>
        <taxon>Sordariomycetes</taxon>
        <taxon>Hypocreomycetidae</taxon>
        <taxon>Hypocreales</taxon>
        <taxon>Clavicipitaceae</taxon>
        <taxon>Metarhizium</taxon>
    </lineage>
</organism>
<dbReference type="Gene3D" id="3.50.50.60">
    <property type="entry name" value="FAD/NAD(P)-binding domain"/>
    <property type="match status" value="1"/>
</dbReference>
<keyword evidence="5" id="KW-0560">Oxidoreductase</keyword>
<dbReference type="GeneID" id="19255221"/>
<dbReference type="OrthoDB" id="10254665at2759"/>
<keyword evidence="6" id="KW-0472">Membrane</keyword>
<keyword evidence="6" id="KW-0812">Transmembrane</keyword>
<comment type="similarity">
    <text evidence="1">Belongs to the FMO family.</text>
</comment>
<dbReference type="RefSeq" id="XP_007817124.2">
    <property type="nucleotide sequence ID" value="XM_007818933.2"/>
</dbReference>
<dbReference type="PANTHER" id="PTHR23023">
    <property type="entry name" value="DIMETHYLANILINE MONOOXYGENASE"/>
    <property type="match status" value="1"/>
</dbReference>
<accession>E9EKC0</accession>
<dbReference type="InterPro" id="IPR000960">
    <property type="entry name" value="Flavin_mOase"/>
</dbReference>
<dbReference type="InterPro" id="IPR050346">
    <property type="entry name" value="FMO-like"/>
</dbReference>
<evidence type="ECO:0000256" key="4">
    <source>
        <dbReference type="ARBA" id="ARBA00022857"/>
    </source>
</evidence>
<dbReference type="HOGENOM" id="CLU_006909_7_5_1"/>
<evidence type="ECO:0000313" key="8">
    <source>
        <dbReference type="Proteomes" id="UP000002498"/>
    </source>
</evidence>
<dbReference type="Pfam" id="PF00743">
    <property type="entry name" value="FMO-like"/>
    <property type="match status" value="1"/>
</dbReference>